<dbReference type="PANTHER" id="PTHR46038:SF29">
    <property type="entry name" value="NUCLEOTIDE-DIPHOSPHO-SUGAR TRANSFERASE DOMAIN-CONTAINING PROTEIN"/>
    <property type="match status" value="1"/>
</dbReference>
<dbReference type="EMBL" id="BKCJ010000940">
    <property type="protein sequence ID" value="GEU37526.1"/>
    <property type="molecule type" value="Genomic_DNA"/>
</dbReference>
<dbReference type="AlphaFoldDB" id="A0A6L2JKQ0"/>
<comment type="caution">
    <text evidence="4">The sequence shown here is derived from an EMBL/GenBank/DDBJ whole genome shotgun (WGS) entry which is preliminary data.</text>
</comment>
<evidence type="ECO:0000256" key="2">
    <source>
        <dbReference type="SAM" id="Phobius"/>
    </source>
</evidence>
<protein>
    <submittedName>
        <fullName evidence="4">Nucleotide-diphospho-sugar transferase</fullName>
    </submittedName>
</protein>
<gene>
    <name evidence="4" type="ORF">Tci_009504</name>
</gene>
<keyword evidence="4" id="KW-0808">Transferase</keyword>
<feature type="region of interest" description="Disordered" evidence="1">
    <location>
        <begin position="443"/>
        <end position="470"/>
    </location>
</feature>
<evidence type="ECO:0000313" key="4">
    <source>
        <dbReference type="EMBL" id="GEU37526.1"/>
    </source>
</evidence>
<dbReference type="GO" id="GO:0016740">
    <property type="term" value="F:transferase activity"/>
    <property type="evidence" value="ECO:0007669"/>
    <property type="project" value="UniProtKB-KW"/>
</dbReference>
<keyword evidence="2" id="KW-0472">Membrane</keyword>
<feature type="transmembrane region" description="Helical" evidence="2">
    <location>
        <begin position="247"/>
        <end position="266"/>
    </location>
</feature>
<evidence type="ECO:0000259" key="3">
    <source>
        <dbReference type="Pfam" id="PF03407"/>
    </source>
</evidence>
<reference evidence="4" key="1">
    <citation type="journal article" date="2019" name="Sci. Rep.">
        <title>Draft genome of Tanacetum cinerariifolium, the natural source of mosquito coil.</title>
        <authorList>
            <person name="Yamashiro T."/>
            <person name="Shiraishi A."/>
            <person name="Satake H."/>
            <person name="Nakayama K."/>
        </authorList>
    </citation>
    <scope>NUCLEOTIDE SEQUENCE</scope>
</reference>
<keyword evidence="2" id="KW-0812">Transmembrane</keyword>
<organism evidence="4">
    <name type="scientific">Tanacetum cinerariifolium</name>
    <name type="common">Dalmatian daisy</name>
    <name type="synonym">Chrysanthemum cinerariifolium</name>
    <dbReference type="NCBI Taxonomy" id="118510"/>
    <lineage>
        <taxon>Eukaryota</taxon>
        <taxon>Viridiplantae</taxon>
        <taxon>Streptophyta</taxon>
        <taxon>Embryophyta</taxon>
        <taxon>Tracheophyta</taxon>
        <taxon>Spermatophyta</taxon>
        <taxon>Magnoliopsida</taxon>
        <taxon>eudicotyledons</taxon>
        <taxon>Gunneridae</taxon>
        <taxon>Pentapetalae</taxon>
        <taxon>asterids</taxon>
        <taxon>campanulids</taxon>
        <taxon>Asterales</taxon>
        <taxon>Asteraceae</taxon>
        <taxon>Asteroideae</taxon>
        <taxon>Anthemideae</taxon>
        <taxon>Anthemidinae</taxon>
        <taxon>Tanacetum</taxon>
    </lineage>
</organism>
<name>A0A6L2JKQ0_TANCI</name>
<dbReference type="InterPro" id="IPR044821">
    <property type="entry name" value="At1g28695/At4g15970-like"/>
</dbReference>
<proteinExistence type="predicted"/>
<sequence length="791" mass="88548">MSFTLIPLGASTENSTVIIAIANKAYTEGDKPMLGIFLDGLWLGEAIQKLKDYILIVAIAQTAYDKFLKLHSYKMKTDGVEFNGGEKLFMSDDFIKMMWQRTLLLGDVLKHGYNFIFTDMDILCVRNSFQMLIEEGLTLPSRGFLMLNKPVEKTTHVSLIPDFTLRPSSDVRAVPSCDRQDPPNRELICMHMVFTKNCCLIGSTWAIGCIGFSQGFPILVLLSIESALLLPLCGLDRATSASDMARCVFSFLLIISFFFLFGYPPFESFAMSLEDSDDLNIPDAAPVDPVLEVGALPMFDMHMCRSSLNQSHVRYLVKLYGIPEELHPRVIPEGMTMDALPPGAIVITMAEFLRLPNFKGCKVAAGTLLPPGAARVTHLAPSAVRLEEIPPKTGDIIVVEIPCRKVVDEKENKKRKFEEKAATKAPAINVQAEAAVDKLVEREGTRKKRRVRARAQASPDSEHVSSPTPLNQAKPLEALANEEHASPLFLVGRMDTLRDQTNEHAISPRLFMLANQLLTRGEIRSSPVHPSGRCRDILEEPALENVVPDAEASNRMNNSRECQDMMANLFTPADEEFFNDGVQNESAIRQSWKVLCQSAQQQANILLCFEALKEHHADLAYVHESCIDVKAHYKECWRELAMVNWIRQLEEALKQGEIVRQNIVNQYLPTFMRRLHQSAEYKRSLGQVFTLAVGKGFIDGISIGRKEENIQAILKATPNVDPTSSETFLTAYEKLYDKRYPYVDKVACMYLLDPTEMQNIMLDESGPTPAEDMDIGHLYQTEGFGGVPVTT</sequence>
<feature type="domain" description="Nucleotide-diphospho-sugar transferase" evidence="3">
    <location>
        <begin position="53"/>
        <end position="133"/>
    </location>
</feature>
<dbReference type="PANTHER" id="PTHR46038">
    <property type="entry name" value="EXPRESSED PROTEIN-RELATED"/>
    <property type="match status" value="1"/>
</dbReference>
<dbReference type="InterPro" id="IPR005069">
    <property type="entry name" value="Nucl-diP-sugar_transferase"/>
</dbReference>
<keyword evidence="2" id="KW-1133">Transmembrane helix</keyword>
<accession>A0A6L2JKQ0</accession>
<dbReference type="Pfam" id="PF03407">
    <property type="entry name" value="Nucleotid_trans"/>
    <property type="match status" value="1"/>
</dbReference>
<evidence type="ECO:0000256" key="1">
    <source>
        <dbReference type="SAM" id="MobiDB-lite"/>
    </source>
</evidence>